<evidence type="ECO:0000256" key="1">
    <source>
        <dbReference type="SAM" id="MobiDB-lite"/>
    </source>
</evidence>
<dbReference type="HOGENOM" id="CLU_3390589_0_0_10"/>
<dbReference type="KEGG" id="ppn:Palpr_2336"/>
<sequence length="32" mass="3694">MFQFSTNDKQKGNTSFSNPICQNTLEGNNWEL</sequence>
<dbReference type="AlphaFoldDB" id="E4T6X6"/>
<name>E4T6X6_PALPW</name>
<feature type="region of interest" description="Disordered" evidence="1">
    <location>
        <begin position="1"/>
        <end position="20"/>
    </location>
</feature>
<proteinExistence type="predicted"/>
<dbReference type="Proteomes" id="UP000008718">
    <property type="component" value="Chromosome"/>
</dbReference>
<keyword evidence="3" id="KW-1185">Reference proteome</keyword>
<organism evidence="2 3">
    <name type="scientific">Paludibacter propionicigenes (strain DSM 17365 / JCM 13257 / WB4)</name>
    <dbReference type="NCBI Taxonomy" id="694427"/>
    <lineage>
        <taxon>Bacteria</taxon>
        <taxon>Pseudomonadati</taxon>
        <taxon>Bacteroidota</taxon>
        <taxon>Bacteroidia</taxon>
        <taxon>Bacteroidales</taxon>
        <taxon>Paludibacteraceae</taxon>
        <taxon>Paludibacter</taxon>
    </lineage>
</organism>
<reference key="1">
    <citation type="submission" date="2010-11" db="EMBL/GenBank/DDBJ databases">
        <title>The complete genome of Paludibacter propionicigenes DSM 17365.</title>
        <authorList>
            <consortium name="US DOE Joint Genome Institute (JGI-PGF)"/>
            <person name="Lucas S."/>
            <person name="Copeland A."/>
            <person name="Lapidus A."/>
            <person name="Bruce D."/>
            <person name="Goodwin L."/>
            <person name="Pitluck S."/>
            <person name="Kyrpides N."/>
            <person name="Mavromatis K."/>
            <person name="Ivanova N."/>
            <person name="Munk A.C."/>
            <person name="Brettin T."/>
            <person name="Detter J.C."/>
            <person name="Han C."/>
            <person name="Tapia R."/>
            <person name="Land M."/>
            <person name="Hauser L."/>
            <person name="Markowitz V."/>
            <person name="Cheng J.-F."/>
            <person name="Hugenholtz P."/>
            <person name="Woyke T."/>
            <person name="Wu D."/>
            <person name="Gronow S."/>
            <person name="Wellnitz S."/>
            <person name="Brambilla E."/>
            <person name="Klenk H.-P."/>
            <person name="Eisen J.A."/>
        </authorList>
    </citation>
    <scope>NUCLEOTIDE SEQUENCE</scope>
    <source>
        <strain>WB4</strain>
    </source>
</reference>
<protein>
    <submittedName>
        <fullName evidence="2">Uncharacterized protein</fullName>
    </submittedName>
</protein>
<accession>E4T6X6</accession>
<dbReference type="EMBL" id="CP002345">
    <property type="protein sequence ID" value="ADQ80470.1"/>
    <property type="molecule type" value="Genomic_DNA"/>
</dbReference>
<reference evidence="2 3" key="2">
    <citation type="journal article" date="2011" name="Stand. Genomic Sci.">
        <title>Complete genome sequence of Paludibacter propionicigenes type strain (WB4).</title>
        <authorList>
            <person name="Gronow S."/>
            <person name="Munk C."/>
            <person name="Lapidus A."/>
            <person name="Nolan M."/>
            <person name="Lucas S."/>
            <person name="Hammon N."/>
            <person name="Deshpande S."/>
            <person name="Cheng J.F."/>
            <person name="Tapia R."/>
            <person name="Han C."/>
            <person name="Goodwin L."/>
            <person name="Pitluck S."/>
            <person name="Liolios K."/>
            <person name="Ivanova N."/>
            <person name="Mavromatis K."/>
            <person name="Mikhailova N."/>
            <person name="Pati A."/>
            <person name="Chen A."/>
            <person name="Palaniappan K."/>
            <person name="Land M."/>
            <person name="Hauser L."/>
            <person name="Chang Y.J."/>
            <person name="Jeffries C.D."/>
            <person name="Brambilla E."/>
            <person name="Rohde M."/>
            <person name="Goker M."/>
            <person name="Detter J.C."/>
            <person name="Woyke T."/>
            <person name="Bristow J."/>
            <person name="Eisen J.A."/>
            <person name="Markowitz V."/>
            <person name="Hugenholtz P."/>
            <person name="Kyrpides N.C."/>
            <person name="Klenk H.P."/>
        </authorList>
    </citation>
    <scope>NUCLEOTIDE SEQUENCE [LARGE SCALE GENOMIC DNA]</scope>
    <source>
        <strain evidence="3">DSM 17365 / JCM 13257 / WB4</strain>
    </source>
</reference>
<evidence type="ECO:0000313" key="2">
    <source>
        <dbReference type="EMBL" id="ADQ80470.1"/>
    </source>
</evidence>
<gene>
    <name evidence="2" type="ordered locus">Palpr_2336</name>
</gene>
<evidence type="ECO:0000313" key="3">
    <source>
        <dbReference type="Proteomes" id="UP000008718"/>
    </source>
</evidence>